<dbReference type="Gene3D" id="3.30.760.10">
    <property type="entry name" value="RNA Cap, Translation Initiation Factor Eif4e"/>
    <property type="match status" value="1"/>
</dbReference>
<evidence type="ECO:0000313" key="7">
    <source>
        <dbReference type="EMBL" id="EAY00303.1"/>
    </source>
</evidence>
<dbReference type="VEuPathDB" id="TrichDB:TVAGG3_1002270"/>
<dbReference type="InParanoid" id="A2F456"/>
<dbReference type="PANTHER" id="PTHR11960">
    <property type="entry name" value="EUKARYOTIC TRANSLATION INITIATION FACTOR 4E RELATED"/>
    <property type="match status" value="1"/>
</dbReference>
<dbReference type="Proteomes" id="UP000001542">
    <property type="component" value="Unassembled WGS sequence"/>
</dbReference>
<dbReference type="eggNOG" id="KOG1670">
    <property type="taxonomic scope" value="Eukaryota"/>
</dbReference>
<comment type="similarity">
    <text evidence="1 6">Belongs to the eukaryotic initiation factor 4E family.</text>
</comment>
<organism evidence="7 8">
    <name type="scientific">Trichomonas vaginalis (strain ATCC PRA-98 / G3)</name>
    <dbReference type="NCBI Taxonomy" id="412133"/>
    <lineage>
        <taxon>Eukaryota</taxon>
        <taxon>Metamonada</taxon>
        <taxon>Parabasalia</taxon>
        <taxon>Trichomonadida</taxon>
        <taxon>Trichomonadidae</taxon>
        <taxon>Trichomonas</taxon>
    </lineage>
</organism>
<evidence type="ECO:0000256" key="6">
    <source>
        <dbReference type="RuleBase" id="RU004374"/>
    </source>
</evidence>
<keyword evidence="2 6" id="KW-0396">Initiation factor</keyword>
<dbReference type="RefSeq" id="XP_001313232.1">
    <property type="nucleotide sequence ID" value="XM_001313231.1"/>
</dbReference>
<accession>A2F456</accession>
<evidence type="ECO:0000256" key="3">
    <source>
        <dbReference type="ARBA" id="ARBA00022845"/>
    </source>
</evidence>
<keyword evidence="3" id="KW-0810">Translation regulation</keyword>
<evidence type="ECO:0000256" key="1">
    <source>
        <dbReference type="ARBA" id="ARBA00009860"/>
    </source>
</evidence>
<keyword evidence="8" id="KW-1185">Reference proteome</keyword>
<dbReference type="GO" id="GO:0006417">
    <property type="term" value="P:regulation of translation"/>
    <property type="evidence" value="ECO:0007669"/>
    <property type="project" value="UniProtKB-KW"/>
</dbReference>
<dbReference type="SUPFAM" id="SSF55418">
    <property type="entry name" value="eIF4e-like"/>
    <property type="match status" value="1"/>
</dbReference>
<reference evidence="7" key="2">
    <citation type="journal article" date="2007" name="Science">
        <title>Draft genome sequence of the sexually transmitted pathogen Trichomonas vaginalis.</title>
        <authorList>
            <person name="Carlton J.M."/>
            <person name="Hirt R.P."/>
            <person name="Silva J.C."/>
            <person name="Delcher A.L."/>
            <person name="Schatz M."/>
            <person name="Zhao Q."/>
            <person name="Wortman J.R."/>
            <person name="Bidwell S.L."/>
            <person name="Alsmark U.C.M."/>
            <person name="Besteiro S."/>
            <person name="Sicheritz-Ponten T."/>
            <person name="Noel C.J."/>
            <person name="Dacks J.B."/>
            <person name="Foster P.G."/>
            <person name="Simillion C."/>
            <person name="Van de Peer Y."/>
            <person name="Miranda-Saavedra D."/>
            <person name="Barton G.J."/>
            <person name="Westrop G.D."/>
            <person name="Mueller S."/>
            <person name="Dessi D."/>
            <person name="Fiori P.L."/>
            <person name="Ren Q."/>
            <person name="Paulsen I."/>
            <person name="Zhang H."/>
            <person name="Bastida-Corcuera F.D."/>
            <person name="Simoes-Barbosa A."/>
            <person name="Brown M.T."/>
            <person name="Hayes R.D."/>
            <person name="Mukherjee M."/>
            <person name="Okumura C.Y."/>
            <person name="Schneider R."/>
            <person name="Smith A.J."/>
            <person name="Vanacova S."/>
            <person name="Villalvazo M."/>
            <person name="Haas B.J."/>
            <person name="Pertea M."/>
            <person name="Feldblyum T.V."/>
            <person name="Utterback T.R."/>
            <person name="Shu C.L."/>
            <person name="Osoegawa K."/>
            <person name="de Jong P.J."/>
            <person name="Hrdy I."/>
            <person name="Horvathova L."/>
            <person name="Zubacova Z."/>
            <person name="Dolezal P."/>
            <person name="Malik S.B."/>
            <person name="Logsdon J.M. Jr."/>
            <person name="Henze K."/>
            <person name="Gupta A."/>
            <person name="Wang C.C."/>
            <person name="Dunne R.L."/>
            <person name="Upcroft J.A."/>
            <person name="Upcroft P."/>
            <person name="White O."/>
            <person name="Salzberg S.L."/>
            <person name="Tang P."/>
            <person name="Chiu C.-H."/>
            <person name="Lee Y.-S."/>
            <person name="Embley T.M."/>
            <person name="Coombs G.H."/>
            <person name="Mottram J.C."/>
            <person name="Tachezy J."/>
            <person name="Fraser-Liggett C.M."/>
            <person name="Johnson P.J."/>
        </authorList>
    </citation>
    <scope>NUCLEOTIDE SEQUENCE [LARGE SCALE GENOMIC DNA]</scope>
    <source>
        <strain evidence="7">G3</strain>
    </source>
</reference>
<evidence type="ECO:0000256" key="5">
    <source>
        <dbReference type="ARBA" id="ARBA00022917"/>
    </source>
</evidence>
<dbReference type="SMR" id="A2F456"/>
<dbReference type="InterPro" id="IPR023398">
    <property type="entry name" value="TIF_eIF4e-like"/>
</dbReference>
<dbReference type="OrthoDB" id="590761at2759"/>
<dbReference type="Pfam" id="PF01652">
    <property type="entry name" value="IF4E"/>
    <property type="match status" value="1"/>
</dbReference>
<dbReference type="KEGG" id="tva:4758122"/>
<dbReference type="VEuPathDB" id="TrichDB:TVAG_179740"/>
<keyword evidence="4 6" id="KW-0694">RNA-binding</keyword>
<proteinExistence type="inferred from homology"/>
<evidence type="ECO:0000256" key="4">
    <source>
        <dbReference type="ARBA" id="ARBA00022884"/>
    </source>
</evidence>
<dbReference type="PANTHER" id="PTHR11960:SF8">
    <property type="entry name" value="EUKARYOTIC TRANSLATION INITIATION FACTOR 4E1-RELATED"/>
    <property type="match status" value="1"/>
</dbReference>
<keyword evidence="5 6" id="KW-0648">Protein biosynthesis</keyword>
<dbReference type="GO" id="GO:0006413">
    <property type="term" value="P:translational initiation"/>
    <property type="evidence" value="ECO:0000318"/>
    <property type="project" value="GO_Central"/>
</dbReference>
<dbReference type="STRING" id="5722.A2F456"/>
<evidence type="ECO:0000256" key="2">
    <source>
        <dbReference type="ARBA" id="ARBA00022540"/>
    </source>
</evidence>
<dbReference type="EMBL" id="DS113606">
    <property type="protein sequence ID" value="EAY00303.1"/>
    <property type="molecule type" value="Genomic_DNA"/>
</dbReference>
<dbReference type="AlphaFoldDB" id="A2F456"/>
<dbReference type="GO" id="GO:0016281">
    <property type="term" value="C:eukaryotic translation initiation factor 4F complex"/>
    <property type="evidence" value="ECO:0000318"/>
    <property type="project" value="GO_Central"/>
</dbReference>
<gene>
    <name evidence="7" type="ORF">TVAG_179740</name>
</gene>
<sequence>MDEFDVHPLQNEWTFWIIQVKRVGAGVQYDIEPVITFATIEAFWNAFLQFPKLSGIKQGGIALFKAGIKPAWEDPGNLGGQAWAIYPEEFTQKDWQDVLVKIISGSFEQTLGDHAPGLCGFTAQKKQNGSLSTEIWFGPGVCEELTVQKAIGIKGKSPVLKPHPKIAQ</sequence>
<evidence type="ECO:0008006" key="9">
    <source>
        <dbReference type="Google" id="ProtNLM"/>
    </source>
</evidence>
<dbReference type="GO" id="GO:0000340">
    <property type="term" value="F:RNA 7-methylguanosine cap binding"/>
    <property type="evidence" value="ECO:0000318"/>
    <property type="project" value="GO_Central"/>
</dbReference>
<dbReference type="GO" id="GO:0003743">
    <property type="term" value="F:translation initiation factor activity"/>
    <property type="evidence" value="ECO:0000318"/>
    <property type="project" value="GO_Central"/>
</dbReference>
<protein>
    <recommendedName>
        <fullName evidence="9">Eukaryotic initiation factor 4E family protein</fullName>
    </recommendedName>
</protein>
<evidence type="ECO:0000313" key="8">
    <source>
        <dbReference type="Proteomes" id="UP000001542"/>
    </source>
</evidence>
<reference evidence="7" key="1">
    <citation type="submission" date="2006-10" db="EMBL/GenBank/DDBJ databases">
        <authorList>
            <person name="Amadeo P."/>
            <person name="Zhao Q."/>
            <person name="Wortman J."/>
            <person name="Fraser-Liggett C."/>
            <person name="Carlton J."/>
        </authorList>
    </citation>
    <scope>NUCLEOTIDE SEQUENCE</scope>
    <source>
        <strain evidence="7">G3</strain>
    </source>
</reference>
<dbReference type="FunFam" id="3.30.760.10:FF:000039">
    <property type="entry name" value="Uncharacterized protein"/>
    <property type="match status" value="1"/>
</dbReference>
<name>A2F456_TRIV3</name>
<dbReference type="InterPro" id="IPR001040">
    <property type="entry name" value="TIF_eIF_4E"/>
</dbReference>